<evidence type="ECO:0000313" key="2">
    <source>
        <dbReference type="EMBL" id="KAF6744854.1"/>
    </source>
</evidence>
<dbReference type="EMBL" id="JACGCI010000113">
    <property type="protein sequence ID" value="KAF6744854.1"/>
    <property type="molecule type" value="Genomic_DNA"/>
</dbReference>
<protein>
    <submittedName>
        <fullName evidence="2">Uncharacterized protein</fullName>
    </submittedName>
</protein>
<evidence type="ECO:0000313" key="3">
    <source>
        <dbReference type="Proteomes" id="UP000521943"/>
    </source>
</evidence>
<gene>
    <name evidence="2" type="ORF">DFP72DRAFT_993246</name>
</gene>
<feature type="region of interest" description="Disordered" evidence="1">
    <location>
        <begin position="1"/>
        <end position="25"/>
    </location>
</feature>
<name>A0A8H6HDG0_9AGAR</name>
<dbReference type="Pfam" id="PF20414">
    <property type="entry name" value="DUF6698"/>
    <property type="match status" value="1"/>
</dbReference>
<dbReference type="Proteomes" id="UP000521943">
    <property type="component" value="Unassembled WGS sequence"/>
</dbReference>
<organism evidence="2 3">
    <name type="scientific">Ephemerocybe angulata</name>
    <dbReference type="NCBI Taxonomy" id="980116"/>
    <lineage>
        <taxon>Eukaryota</taxon>
        <taxon>Fungi</taxon>
        <taxon>Dikarya</taxon>
        <taxon>Basidiomycota</taxon>
        <taxon>Agaricomycotina</taxon>
        <taxon>Agaricomycetes</taxon>
        <taxon>Agaricomycetidae</taxon>
        <taxon>Agaricales</taxon>
        <taxon>Agaricineae</taxon>
        <taxon>Psathyrellaceae</taxon>
        <taxon>Ephemerocybe</taxon>
    </lineage>
</organism>
<dbReference type="AlphaFoldDB" id="A0A8H6HDG0"/>
<proteinExistence type="predicted"/>
<accession>A0A8H6HDG0</accession>
<dbReference type="OrthoDB" id="3160134at2759"/>
<sequence>MRTSVSTVGARQAQVADHDMGPNIGRPAQYGALTMPPRKRPNLCTDPLVHHGRHFGRAIYAFANVHALLNTGINLDDSTPAETQQERREIRVYKKLMNMVPGLEDRLMSSSEEEVMAIANMIQKGAASGRSDDTKSMKGAILDWIVPSSGEPLRPPLARNIKANRGFNHERTGLLLCPTGLDWNNEEVKRQMRSKEIIVTGDHWPLFLFQNETYNPQDPYKGFLKGNLLVMGFKHVFTSPSSVNDEPRATRSGNARIHGMTQVTRAAIAYIATQVRFALSSASVFSRTDRETDSETFFISLLEVLEDPAEQKEINSILRWWNQ</sequence>
<evidence type="ECO:0000256" key="1">
    <source>
        <dbReference type="SAM" id="MobiDB-lite"/>
    </source>
</evidence>
<dbReference type="InterPro" id="IPR046521">
    <property type="entry name" value="DUF6698"/>
</dbReference>
<reference evidence="2 3" key="1">
    <citation type="submission" date="2020-07" db="EMBL/GenBank/DDBJ databases">
        <title>Comparative genomics of pyrophilous fungi reveals a link between fire events and developmental genes.</title>
        <authorList>
            <consortium name="DOE Joint Genome Institute"/>
            <person name="Steindorff A.S."/>
            <person name="Carver A."/>
            <person name="Calhoun S."/>
            <person name="Stillman K."/>
            <person name="Liu H."/>
            <person name="Lipzen A."/>
            <person name="Pangilinan J."/>
            <person name="Labutti K."/>
            <person name="Bruns T.D."/>
            <person name="Grigoriev I.V."/>
        </authorList>
    </citation>
    <scope>NUCLEOTIDE SEQUENCE [LARGE SCALE GENOMIC DNA]</scope>
    <source>
        <strain evidence="2 3">CBS 144469</strain>
    </source>
</reference>
<comment type="caution">
    <text evidence="2">The sequence shown here is derived from an EMBL/GenBank/DDBJ whole genome shotgun (WGS) entry which is preliminary data.</text>
</comment>
<keyword evidence="3" id="KW-1185">Reference proteome</keyword>